<dbReference type="InterPro" id="IPR007016">
    <property type="entry name" value="O-antigen_ligase-rel_domated"/>
</dbReference>
<keyword evidence="2" id="KW-0812">Transmembrane</keyword>
<evidence type="ECO:0000256" key="2">
    <source>
        <dbReference type="ARBA" id="ARBA00022692"/>
    </source>
</evidence>
<feature type="domain" description="O-antigen ligase-related" evidence="5">
    <location>
        <begin position="194"/>
        <end position="328"/>
    </location>
</feature>
<keyword evidence="3" id="KW-1133">Transmembrane helix</keyword>
<organism evidence="6">
    <name type="scientific">Ectopseudomonas oleovorans</name>
    <name type="common">Pseudomonas oleovorans</name>
    <dbReference type="NCBI Taxonomy" id="301"/>
    <lineage>
        <taxon>Bacteria</taxon>
        <taxon>Pseudomonadati</taxon>
        <taxon>Pseudomonadota</taxon>
        <taxon>Gammaproteobacteria</taxon>
        <taxon>Pseudomonadales</taxon>
        <taxon>Pseudomonadaceae</taxon>
        <taxon>Ectopseudomonas</taxon>
    </lineage>
</organism>
<dbReference type="EMBL" id="LR130779">
    <property type="protein sequence ID" value="VDN64301.1"/>
    <property type="molecule type" value="Genomic_DNA"/>
</dbReference>
<dbReference type="PANTHER" id="PTHR37422:SF13">
    <property type="entry name" value="LIPOPOLYSACCHARIDE BIOSYNTHESIS PROTEIN PA4999-RELATED"/>
    <property type="match status" value="1"/>
</dbReference>
<dbReference type="Pfam" id="PF04932">
    <property type="entry name" value="Wzy_C"/>
    <property type="match status" value="1"/>
</dbReference>
<evidence type="ECO:0000256" key="1">
    <source>
        <dbReference type="ARBA" id="ARBA00004141"/>
    </source>
</evidence>
<protein>
    <submittedName>
        <fullName evidence="6">Pilus biogenesis protein</fullName>
    </submittedName>
</protein>
<name>A0A653B7V7_ECTOL</name>
<dbReference type="InterPro" id="IPR051533">
    <property type="entry name" value="WaaL-like"/>
</dbReference>
<sequence length="458" mass="50162">MSEASARPTWLMLIGLLCFALSSLAVPFSGYGWHDQQRIAQLLLLVIACGVVLFSRLVLGGRFVWLLLLILALGLVSAALAEFPIWAMREWALQAGLIILSLLLAHLLVHESRQWAVIYLAASVGGVLVVQFFVGYAAAFLSGIRILDAFTLFSGFSNPRFLGQFQVMLIPLLAGVTLHQWGRRSGWAALVAAVLVGQWCIAYALGGRGLVLGVLIASSSLLLLGVRFFRFWGLQLFAALMGLLLYWLLFVVVPEWLEMVPASSGVLRSGLSAREILWGRAWELASANPWIGVGPMHFSARANPVAAHPHQMLLQWASEWGVPVAVLVLALMVWGVGLSARFLRHQHQSVSEIDVALWVALLGCLVLAQVDGVFVMPYTQTWMAVLVGMALARWSSCRSSSGPQSYLIMCVSLLALGVLAHVLMTDALALPENLQRFFDLYAYAGRPRFWSQGWIAGQ</sequence>
<proteinExistence type="predicted"/>
<keyword evidence="4" id="KW-0472">Membrane</keyword>
<reference evidence="6" key="1">
    <citation type="submission" date="2018-11" db="EMBL/GenBank/DDBJ databases">
        <authorList>
            <consortium name="Genoscope - CEA"/>
            <person name="William W."/>
        </authorList>
    </citation>
    <scope>NUCLEOTIDE SEQUENCE [LARGE SCALE GENOMIC DNA]</scope>
    <source>
        <strain evidence="6">T9AD</strain>
    </source>
</reference>
<gene>
    <name evidence="6" type="ORF">POT9AD_3326</name>
</gene>
<evidence type="ECO:0000259" key="5">
    <source>
        <dbReference type="Pfam" id="PF04932"/>
    </source>
</evidence>
<evidence type="ECO:0000256" key="3">
    <source>
        <dbReference type="ARBA" id="ARBA00022989"/>
    </source>
</evidence>
<comment type="subcellular location">
    <subcellularLocation>
        <location evidence="1">Membrane</location>
        <topology evidence="1">Multi-pass membrane protein</topology>
    </subcellularLocation>
</comment>
<accession>A0A653B7V7</accession>
<evidence type="ECO:0000313" key="6">
    <source>
        <dbReference type="EMBL" id="VDN64301.1"/>
    </source>
</evidence>
<evidence type="ECO:0000256" key="4">
    <source>
        <dbReference type="ARBA" id="ARBA00023136"/>
    </source>
</evidence>
<dbReference type="PANTHER" id="PTHR37422">
    <property type="entry name" value="TEICHURONIC ACID BIOSYNTHESIS PROTEIN TUAE"/>
    <property type="match status" value="1"/>
</dbReference>
<dbReference type="AlphaFoldDB" id="A0A653B7V7"/>
<dbReference type="GO" id="GO:0016020">
    <property type="term" value="C:membrane"/>
    <property type="evidence" value="ECO:0007669"/>
    <property type="project" value="UniProtKB-SubCell"/>
</dbReference>